<dbReference type="Pfam" id="PF00583">
    <property type="entry name" value="Acetyltransf_1"/>
    <property type="match status" value="1"/>
</dbReference>
<protein>
    <submittedName>
        <fullName evidence="2">Acetyltransferase</fullName>
    </submittedName>
</protein>
<dbReference type="PROSITE" id="PS51186">
    <property type="entry name" value="GNAT"/>
    <property type="match status" value="1"/>
</dbReference>
<dbReference type="HOGENOM" id="CLU_013985_34_9_3"/>
<feature type="domain" description="N-acetyltransferase" evidence="1">
    <location>
        <begin position="1"/>
        <end position="146"/>
    </location>
</feature>
<dbReference type="CDD" id="cd04301">
    <property type="entry name" value="NAT_SF"/>
    <property type="match status" value="1"/>
</dbReference>
<dbReference type="AlphaFoldDB" id="B0CBK1"/>
<dbReference type="InterPro" id="IPR000182">
    <property type="entry name" value="GNAT_dom"/>
</dbReference>
<organism evidence="2 3">
    <name type="scientific">Acaryochloris marina (strain MBIC 11017)</name>
    <dbReference type="NCBI Taxonomy" id="329726"/>
    <lineage>
        <taxon>Bacteria</taxon>
        <taxon>Bacillati</taxon>
        <taxon>Cyanobacteriota</taxon>
        <taxon>Cyanophyceae</taxon>
        <taxon>Acaryochloridales</taxon>
        <taxon>Acaryochloridaceae</taxon>
        <taxon>Acaryochloris</taxon>
    </lineage>
</organism>
<dbReference type="OrthoDB" id="9792929at2"/>
<reference evidence="2 3" key="1">
    <citation type="journal article" date="2008" name="Proc. Natl. Acad. Sci. U.S.A.">
        <title>Niche adaptation and genome expansion in the chlorophyll d-producing cyanobacterium Acaryochloris marina.</title>
        <authorList>
            <person name="Swingley W.D."/>
            <person name="Chen M."/>
            <person name="Cheung P.C."/>
            <person name="Conrad A.L."/>
            <person name="Dejesa L.C."/>
            <person name="Hao J."/>
            <person name="Honchak B.M."/>
            <person name="Karbach L.E."/>
            <person name="Kurdoglu A."/>
            <person name="Lahiri S."/>
            <person name="Mastrian S.D."/>
            <person name="Miyashita H."/>
            <person name="Page L."/>
            <person name="Ramakrishna P."/>
            <person name="Satoh S."/>
            <person name="Sattley W.M."/>
            <person name="Shimada Y."/>
            <person name="Taylor H.L."/>
            <person name="Tomo T."/>
            <person name="Tsuchiya T."/>
            <person name="Wang Z.T."/>
            <person name="Raymond J."/>
            <person name="Mimuro M."/>
            <person name="Blankenship R.E."/>
            <person name="Touchman J.W."/>
        </authorList>
    </citation>
    <scope>NUCLEOTIDE SEQUENCE [LARGE SCALE GENOMIC DNA]</scope>
    <source>
        <strain evidence="3">MBIC 11017</strain>
    </source>
</reference>
<dbReference type="PANTHER" id="PTHR43072:SF60">
    <property type="entry name" value="L-2,4-DIAMINOBUTYRIC ACID ACETYLTRANSFERASE"/>
    <property type="match status" value="1"/>
</dbReference>
<dbReference type="STRING" id="329726.AM1_4138"/>
<dbReference type="PANTHER" id="PTHR43072">
    <property type="entry name" value="N-ACETYLTRANSFERASE"/>
    <property type="match status" value="1"/>
</dbReference>
<name>B0CBK1_ACAM1</name>
<evidence type="ECO:0000313" key="3">
    <source>
        <dbReference type="Proteomes" id="UP000000268"/>
    </source>
</evidence>
<proteinExistence type="predicted"/>
<evidence type="ECO:0000313" key="2">
    <source>
        <dbReference type="EMBL" id="ABW29119.1"/>
    </source>
</evidence>
<keyword evidence="3" id="KW-1185">Reference proteome</keyword>
<dbReference type="RefSeq" id="WP_012164460.1">
    <property type="nucleotide sequence ID" value="NC_009925.1"/>
</dbReference>
<dbReference type="SUPFAM" id="SSF55729">
    <property type="entry name" value="Acyl-CoA N-acyltransferases (Nat)"/>
    <property type="match status" value="1"/>
</dbReference>
<dbReference type="EMBL" id="CP000828">
    <property type="protein sequence ID" value="ABW29119.1"/>
    <property type="molecule type" value="Genomic_DNA"/>
</dbReference>
<accession>B0CBK1</accession>
<dbReference type="InterPro" id="IPR016181">
    <property type="entry name" value="Acyl_CoA_acyltransferase"/>
</dbReference>
<dbReference type="Gene3D" id="3.40.630.30">
    <property type="match status" value="1"/>
</dbReference>
<keyword evidence="2" id="KW-0808">Transferase</keyword>
<sequence length="146" mass="16464">MNIVLANTDHLADVAMLFDHYRVFYHQLSNVHAAEEFIADRFRNQDSTIFLAIDEDSGVGFTQLYPSFSSVSMGRVWILNDLFVLPSHRQQGIATQLMQTAANYGRETGAIRLVLATEKTNTAAQALYESLGYQLDQTFNHFALTL</sequence>
<dbReference type="Proteomes" id="UP000000268">
    <property type="component" value="Chromosome"/>
</dbReference>
<gene>
    <name evidence="2" type="ordered locus">AM1_4138</name>
</gene>
<dbReference type="GO" id="GO:0016747">
    <property type="term" value="F:acyltransferase activity, transferring groups other than amino-acyl groups"/>
    <property type="evidence" value="ECO:0007669"/>
    <property type="project" value="InterPro"/>
</dbReference>
<evidence type="ECO:0000259" key="1">
    <source>
        <dbReference type="PROSITE" id="PS51186"/>
    </source>
</evidence>
<dbReference type="KEGG" id="amr:AM1_4138"/>
<dbReference type="eggNOG" id="COG0456">
    <property type="taxonomic scope" value="Bacteria"/>
</dbReference>